<evidence type="ECO:0008006" key="2">
    <source>
        <dbReference type="Google" id="ProtNLM"/>
    </source>
</evidence>
<name>A0A6B1DAU5_9CHLR</name>
<gene>
    <name evidence="1" type="ORF">F4X14_19615</name>
</gene>
<sequence length="205" mass="22970">MEKRTVIRNSFGVGPEGWHSYDYHGEIVTGAGIFVLTTWRKGGGVDGGGCIWADQSRWSTDVPERPISILALIHYRNWVGLGPIDLRGCEVSVYLRGDNLRLYGAECYFWVHAPGVRWHFSSNPVPIAEGHWAGEPSKFILENDESRWHRSYSSADFWRHSYPEGGPRLDSVLGDAHSYGFSFIGFSSEVQGRLSMAEFEILSGG</sequence>
<proteinExistence type="predicted"/>
<comment type="caution">
    <text evidence="1">The sequence shown here is derived from an EMBL/GenBank/DDBJ whole genome shotgun (WGS) entry which is preliminary data.</text>
</comment>
<organism evidence="1">
    <name type="scientific">Caldilineaceae bacterium SB0661_bin_32</name>
    <dbReference type="NCBI Taxonomy" id="2605255"/>
    <lineage>
        <taxon>Bacteria</taxon>
        <taxon>Bacillati</taxon>
        <taxon>Chloroflexota</taxon>
        <taxon>Caldilineae</taxon>
        <taxon>Caldilineales</taxon>
        <taxon>Caldilineaceae</taxon>
    </lineage>
</organism>
<evidence type="ECO:0000313" key="1">
    <source>
        <dbReference type="EMBL" id="MYC97170.1"/>
    </source>
</evidence>
<dbReference type="AlphaFoldDB" id="A0A6B1DAU5"/>
<protein>
    <recommendedName>
        <fullName evidence="2">DUF1349 domain-containing protein</fullName>
    </recommendedName>
</protein>
<dbReference type="EMBL" id="VXMH01000106">
    <property type="protein sequence ID" value="MYC97170.1"/>
    <property type="molecule type" value="Genomic_DNA"/>
</dbReference>
<accession>A0A6B1DAU5</accession>
<reference evidence="1" key="1">
    <citation type="submission" date="2019-09" db="EMBL/GenBank/DDBJ databases">
        <title>Characterisation of the sponge microbiome using genome-centric metagenomics.</title>
        <authorList>
            <person name="Engelberts J.P."/>
            <person name="Robbins S.J."/>
            <person name="De Goeij J.M."/>
            <person name="Aranda M."/>
            <person name="Bell S.C."/>
            <person name="Webster N.S."/>
        </authorList>
    </citation>
    <scope>NUCLEOTIDE SEQUENCE</scope>
    <source>
        <strain evidence="1">SB0661_bin_32</strain>
    </source>
</reference>